<dbReference type="STRING" id="126957.T1JFP2"/>
<dbReference type="PANTHER" id="PTHR10869:SF244">
    <property type="entry name" value="PROLYL 4-HYDROXYLASE SUBUNIT ALPHA-2"/>
    <property type="match status" value="1"/>
</dbReference>
<evidence type="ECO:0008006" key="6">
    <source>
        <dbReference type="Google" id="ProtNLM"/>
    </source>
</evidence>
<dbReference type="InterPro" id="IPR045054">
    <property type="entry name" value="P4HA-like"/>
</dbReference>
<accession>T1JFP2</accession>
<keyword evidence="5" id="KW-1185">Reference proteome</keyword>
<keyword evidence="1" id="KW-0479">Metal-binding</keyword>
<dbReference type="PhylomeDB" id="T1JFP2"/>
<keyword evidence="2" id="KW-0847">Vitamin C</keyword>
<dbReference type="GO" id="GO:0031418">
    <property type="term" value="F:L-ascorbic acid binding"/>
    <property type="evidence" value="ECO:0007669"/>
    <property type="project" value="UniProtKB-KW"/>
</dbReference>
<dbReference type="AlphaFoldDB" id="T1JFP2"/>
<evidence type="ECO:0000256" key="1">
    <source>
        <dbReference type="ARBA" id="ARBA00022723"/>
    </source>
</evidence>
<sequence>MLTPALTNSLSDVPRGGATVFPRIGAAVWPKKGSAVFWYNIHKHGVVDPRTLHGECPITEKIANKWIHELNQTFKWPCDLNPADEKCFFQFLVLTVHFPAFAHRLV</sequence>
<reference evidence="4" key="2">
    <citation type="submission" date="2015-02" db="UniProtKB">
        <authorList>
            <consortium name="EnsemblMetazoa"/>
        </authorList>
    </citation>
    <scope>IDENTIFICATION</scope>
</reference>
<proteinExistence type="predicted"/>
<dbReference type="GO" id="GO:0046872">
    <property type="term" value="F:metal ion binding"/>
    <property type="evidence" value="ECO:0007669"/>
    <property type="project" value="UniProtKB-KW"/>
</dbReference>
<dbReference type="Proteomes" id="UP000014500">
    <property type="component" value="Unassembled WGS sequence"/>
</dbReference>
<dbReference type="Gene3D" id="2.60.120.620">
    <property type="entry name" value="q2cbj1_9rhob like domain"/>
    <property type="match status" value="1"/>
</dbReference>
<keyword evidence="3" id="KW-0408">Iron</keyword>
<protein>
    <recommendedName>
        <fullName evidence="6">Prolyl 4-hydroxylase alpha subunit Fe(2+) 2OG dioxygenase domain-containing protein</fullName>
    </recommendedName>
</protein>
<dbReference type="GO" id="GO:0004656">
    <property type="term" value="F:procollagen-proline 4-dioxygenase activity"/>
    <property type="evidence" value="ECO:0007669"/>
    <property type="project" value="TreeGrafter"/>
</dbReference>
<dbReference type="GO" id="GO:0005783">
    <property type="term" value="C:endoplasmic reticulum"/>
    <property type="evidence" value="ECO:0007669"/>
    <property type="project" value="TreeGrafter"/>
</dbReference>
<evidence type="ECO:0000313" key="5">
    <source>
        <dbReference type="Proteomes" id="UP000014500"/>
    </source>
</evidence>
<reference evidence="5" key="1">
    <citation type="submission" date="2011-05" db="EMBL/GenBank/DDBJ databases">
        <authorList>
            <person name="Richards S.R."/>
            <person name="Qu J."/>
            <person name="Jiang H."/>
            <person name="Jhangiani S.N."/>
            <person name="Agravi P."/>
            <person name="Goodspeed R."/>
            <person name="Gross S."/>
            <person name="Mandapat C."/>
            <person name="Jackson L."/>
            <person name="Mathew T."/>
            <person name="Pu L."/>
            <person name="Thornton R."/>
            <person name="Saada N."/>
            <person name="Wilczek-Boney K.B."/>
            <person name="Lee S."/>
            <person name="Kovar C."/>
            <person name="Wu Y."/>
            <person name="Scherer S.E."/>
            <person name="Worley K.C."/>
            <person name="Muzny D.M."/>
            <person name="Gibbs R."/>
        </authorList>
    </citation>
    <scope>NUCLEOTIDE SEQUENCE</scope>
    <source>
        <strain evidence="5">Brora</strain>
    </source>
</reference>
<evidence type="ECO:0000256" key="2">
    <source>
        <dbReference type="ARBA" id="ARBA00022896"/>
    </source>
</evidence>
<organism evidence="4 5">
    <name type="scientific">Strigamia maritima</name>
    <name type="common">European centipede</name>
    <name type="synonym">Geophilus maritimus</name>
    <dbReference type="NCBI Taxonomy" id="126957"/>
    <lineage>
        <taxon>Eukaryota</taxon>
        <taxon>Metazoa</taxon>
        <taxon>Ecdysozoa</taxon>
        <taxon>Arthropoda</taxon>
        <taxon>Myriapoda</taxon>
        <taxon>Chilopoda</taxon>
        <taxon>Pleurostigmophora</taxon>
        <taxon>Geophilomorpha</taxon>
        <taxon>Linotaeniidae</taxon>
        <taxon>Strigamia</taxon>
    </lineage>
</organism>
<name>T1JFP2_STRMM</name>
<evidence type="ECO:0000256" key="3">
    <source>
        <dbReference type="ARBA" id="ARBA00023004"/>
    </source>
</evidence>
<dbReference type="HOGENOM" id="CLU_176518_0_0_1"/>
<dbReference type="PANTHER" id="PTHR10869">
    <property type="entry name" value="PROLYL 4-HYDROXYLASE ALPHA SUBUNIT"/>
    <property type="match status" value="1"/>
</dbReference>
<evidence type="ECO:0000313" key="4">
    <source>
        <dbReference type="EnsemblMetazoa" id="SMAR012656-PA"/>
    </source>
</evidence>
<dbReference type="EMBL" id="JH432184">
    <property type="status" value="NOT_ANNOTATED_CDS"/>
    <property type="molecule type" value="Genomic_DNA"/>
</dbReference>
<dbReference type="EnsemblMetazoa" id="SMAR012656-RA">
    <property type="protein sequence ID" value="SMAR012656-PA"/>
    <property type="gene ID" value="SMAR012656"/>
</dbReference>
<dbReference type="eggNOG" id="KOG1591">
    <property type="taxonomic scope" value="Eukaryota"/>
</dbReference>